<proteinExistence type="predicted"/>
<sequence length="117" mass="12321">MAFRPFGIGGWRRPGHEGINMWANLAASIGVLTYLVALLLYNGVFLGGRAACGGFGLTCLFEALVTLVAGGVAGTLAALASLLSSRKQRWLSWLALELNGLAILGVGIFLLWALHAH</sequence>
<keyword evidence="1" id="KW-0472">Membrane</keyword>
<gene>
    <name evidence="2" type="ORF">E7V67_015250</name>
</gene>
<evidence type="ECO:0000313" key="3">
    <source>
        <dbReference type="Proteomes" id="UP000321323"/>
    </source>
</evidence>
<accession>A0ABZ1UED3</accession>
<feature type="transmembrane region" description="Helical" evidence="1">
    <location>
        <begin position="90"/>
        <end position="114"/>
    </location>
</feature>
<feature type="transmembrane region" description="Helical" evidence="1">
    <location>
        <begin position="21"/>
        <end position="41"/>
    </location>
</feature>
<keyword evidence="1" id="KW-0812">Transmembrane</keyword>
<evidence type="ECO:0000256" key="1">
    <source>
        <dbReference type="SAM" id="Phobius"/>
    </source>
</evidence>
<organism evidence="2 3">
    <name type="scientific">[Empedobacter] haloabium</name>
    <dbReference type="NCBI Taxonomy" id="592317"/>
    <lineage>
        <taxon>Bacteria</taxon>
        <taxon>Pseudomonadati</taxon>
        <taxon>Pseudomonadota</taxon>
        <taxon>Betaproteobacteria</taxon>
        <taxon>Burkholderiales</taxon>
        <taxon>Oxalobacteraceae</taxon>
        <taxon>Telluria group</taxon>
        <taxon>Telluria group incertae sedis</taxon>
    </lineage>
</organism>
<dbReference type="EMBL" id="CP136508">
    <property type="protein sequence ID" value="WUR11075.1"/>
    <property type="molecule type" value="Genomic_DNA"/>
</dbReference>
<keyword evidence="1" id="KW-1133">Transmembrane helix</keyword>
<reference evidence="2 3" key="1">
    <citation type="journal article" date="2019" name="Int. J. Syst. Evol. Microbiol.">
        <title>The Draft Whole-Genome Sequence of the Antibiotic Producer Empedobacter haloabium ATCC 31962 Provides Indications for Its Taxonomic Reclassification.</title>
        <authorList>
            <person name="Miess H."/>
            <person name="Arlt P."/>
            <person name="Apel A.K."/>
            <person name="Weber T."/>
            <person name="Nieselt K."/>
            <person name="Hanssen F."/>
            <person name="Czemmel S."/>
            <person name="Nahnsen S."/>
            <person name="Gross H."/>
        </authorList>
    </citation>
    <scope>NUCLEOTIDE SEQUENCE [LARGE SCALE GENOMIC DNA]</scope>
    <source>
        <strain evidence="2 3">ATCC 31962</strain>
    </source>
</reference>
<feature type="transmembrane region" description="Helical" evidence="1">
    <location>
        <begin position="61"/>
        <end position="83"/>
    </location>
</feature>
<keyword evidence="3" id="KW-1185">Reference proteome</keyword>
<name>A0ABZ1UED3_9BURK</name>
<evidence type="ECO:0000313" key="2">
    <source>
        <dbReference type="EMBL" id="WUR11075.1"/>
    </source>
</evidence>
<protein>
    <submittedName>
        <fullName evidence="2">Uncharacterized protein</fullName>
    </submittedName>
</protein>
<dbReference type="Proteomes" id="UP000321323">
    <property type="component" value="Chromosome"/>
</dbReference>